<dbReference type="GeneID" id="62204307"/>
<reference evidence="1" key="2">
    <citation type="submission" date="2020-08" db="EMBL/GenBank/DDBJ databases">
        <title>Draft Genome Sequence of Cumin Blight Pathogen Alternaria burnsii.</title>
        <authorList>
            <person name="Feng Z."/>
        </authorList>
    </citation>
    <scope>NUCLEOTIDE SEQUENCE</scope>
    <source>
        <strain evidence="1">CBS107.38</strain>
    </source>
</reference>
<dbReference type="EMBL" id="JAAABM010000007">
    <property type="protein sequence ID" value="KAF7676577.1"/>
    <property type="molecule type" value="Genomic_DNA"/>
</dbReference>
<evidence type="ECO:0000313" key="1">
    <source>
        <dbReference type="EMBL" id="KAF7676577.1"/>
    </source>
</evidence>
<accession>A0A8H7B8L5</accession>
<keyword evidence="2" id="KW-1185">Reference proteome</keyword>
<reference evidence="1" key="1">
    <citation type="submission" date="2020-01" db="EMBL/GenBank/DDBJ databases">
        <authorList>
            <person name="Feng Z.H.Z."/>
        </authorList>
    </citation>
    <scope>NUCLEOTIDE SEQUENCE</scope>
    <source>
        <strain evidence="1">CBS107.38</strain>
    </source>
</reference>
<dbReference type="Proteomes" id="UP000596902">
    <property type="component" value="Unassembled WGS sequence"/>
</dbReference>
<organism evidence="1 2">
    <name type="scientific">Alternaria burnsii</name>
    <dbReference type="NCBI Taxonomy" id="1187904"/>
    <lineage>
        <taxon>Eukaryota</taxon>
        <taxon>Fungi</taxon>
        <taxon>Dikarya</taxon>
        <taxon>Ascomycota</taxon>
        <taxon>Pezizomycotina</taxon>
        <taxon>Dothideomycetes</taxon>
        <taxon>Pleosporomycetidae</taxon>
        <taxon>Pleosporales</taxon>
        <taxon>Pleosporineae</taxon>
        <taxon>Pleosporaceae</taxon>
        <taxon>Alternaria</taxon>
        <taxon>Alternaria sect. Alternaria</taxon>
    </lineage>
</organism>
<dbReference type="RefSeq" id="XP_038786818.1">
    <property type="nucleotide sequence ID" value="XM_038931129.1"/>
</dbReference>
<dbReference type="AlphaFoldDB" id="A0A8H7B8L5"/>
<comment type="caution">
    <text evidence="1">The sequence shown here is derived from an EMBL/GenBank/DDBJ whole genome shotgun (WGS) entry which is preliminary data.</text>
</comment>
<protein>
    <submittedName>
        <fullName evidence="1">Uncharacterized protein</fullName>
    </submittedName>
</protein>
<sequence>MSSEELLGLQEKGTHESLGRKLANTMGREERALSVCESIDVCRSNVSCTHLGSWQFWLADITHARVESMRC</sequence>
<evidence type="ECO:0000313" key="2">
    <source>
        <dbReference type="Proteomes" id="UP000596902"/>
    </source>
</evidence>
<gene>
    <name evidence="1" type="ORF">GT037_006082</name>
</gene>
<name>A0A8H7B8L5_9PLEO</name>
<proteinExistence type="predicted"/>